<dbReference type="InterPro" id="IPR027417">
    <property type="entry name" value="P-loop_NTPase"/>
</dbReference>
<dbReference type="PRINTS" id="PR00364">
    <property type="entry name" value="DISEASERSIST"/>
</dbReference>
<dbReference type="FunFam" id="1.10.8.430:FF:000003">
    <property type="entry name" value="Probable disease resistance protein At5g66910"/>
    <property type="match status" value="1"/>
</dbReference>
<sequence>MGMYGMGGVGKTTLLMQINNKFSEERCGFDFVIWVVVSKELHVEKIQDEIAQKVDDIWEKVDLTEIGVPFPAPENRCKVVFTTRKTSDSDPEIPKLAKDVARKCGGLPLALNVIGETMSCKKTVEEWRHAINVLTSYATEFSGMEDKILPLLKYSYDNLKGEDVKSCLLYRRAENKGYEIIGDLVRASLLMEELNKTVRMHDVVREMALWIASELGREKEAFIVHAGVGLNEIPKVKNWNSVRRMSLMKNKIRNLAGSPECLELTAFLMQRGELVNISSEFFKSMPKLQVLDLSFNEHLTKVPDGVSDLVSLKYLNLSDTGIRHLPKGLQELKKLIHLNLEVDELYTISGILKLESNGIAIPVTMNKLRYFSIERCTILR</sequence>
<evidence type="ECO:0000256" key="4">
    <source>
        <dbReference type="ARBA" id="ARBA00022840"/>
    </source>
</evidence>
<organism evidence="6 7">
    <name type="scientific">Microthlaspi erraticum</name>
    <dbReference type="NCBI Taxonomy" id="1685480"/>
    <lineage>
        <taxon>Eukaryota</taxon>
        <taxon>Viridiplantae</taxon>
        <taxon>Streptophyta</taxon>
        <taxon>Embryophyta</taxon>
        <taxon>Tracheophyta</taxon>
        <taxon>Spermatophyta</taxon>
        <taxon>Magnoliopsida</taxon>
        <taxon>eudicotyledons</taxon>
        <taxon>Gunneridae</taxon>
        <taxon>Pentapetalae</taxon>
        <taxon>rosids</taxon>
        <taxon>malvids</taxon>
        <taxon>Brassicales</taxon>
        <taxon>Brassicaceae</taxon>
        <taxon>Coluteocarpeae</taxon>
        <taxon>Microthlaspi</taxon>
    </lineage>
</organism>
<evidence type="ECO:0000313" key="7">
    <source>
        <dbReference type="Proteomes" id="UP000467841"/>
    </source>
</evidence>
<dbReference type="Pfam" id="PF13855">
    <property type="entry name" value="LRR_8"/>
    <property type="match status" value="1"/>
</dbReference>
<keyword evidence="4" id="KW-0067">ATP-binding</keyword>
<keyword evidence="7" id="KW-1185">Reference proteome</keyword>
<comment type="caution">
    <text evidence="6">The sequence shown here is derived from an EMBL/GenBank/DDBJ whole genome shotgun (WGS) entry which is preliminary data.</text>
</comment>
<evidence type="ECO:0000313" key="6">
    <source>
        <dbReference type="EMBL" id="CAA7034205.1"/>
    </source>
</evidence>
<dbReference type="Gene3D" id="3.40.50.300">
    <property type="entry name" value="P-loop containing nucleotide triphosphate hydrolases"/>
    <property type="match status" value="1"/>
</dbReference>
<dbReference type="OrthoDB" id="664960at2759"/>
<comment type="similarity">
    <text evidence="1">Belongs to the disease resistance NB-LRR family.</text>
</comment>
<name>A0A6D2J509_9BRAS</name>
<evidence type="ECO:0000256" key="1">
    <source>
        <dbReference type="ARBA" id="ARBA00008894"/>
    </source>
</evidence>
<evidence type="ECO:0000256" key="2">
    <source>
        <dbReference type="ARBA" id="ARBA00022741"/>
    </source>
</evidence>
<dbReference type="PANTHER" id="PTHR33463">
    <property type="entry name" value="NB-ARC DOMAIN-CONTAINING PROTEIN-RELATED"/>
    <property type="match status" value="1"/>
</dbReference>
<dbReference type="GO" id="GO:0043531">
    <property type="term" value="F:ADP binding"/>
    <property type="evidence" value="ECO:0007669"/>
    <property type="project" value="InterPro"/>
</dbReference>
<dbReference type="EMBL" id="CACVBM020001143">
    <property type="protein sequence ID" value="CAA7034205.1"/>
    <property type="molecule type" value="Genomic_DNA"/>
</dbReference>
<dbReference type="InterPro" id="IPR042197">
    <property type="entry name" value="Apaf_helical"/>
</dbReference>
<dbReference type="SUPFAM" id="SSF52540">
    <property type="entry name" value="P-loop containing nucleoside triphosphate hydrolases"/>
    <property type="match status" value="1"/>
</dbReference>
<evidence type="ECO:0000256" key="3">
    <source>
        <dbReference type="ARBA" id="ARBA00022821"/>
    </source>
</evidence>
<dbReference type="Gene3D" id="3.80.10.10">
    <property type="entry name" value="Ribonuclease Inhibitor"/>
    <property type="match status" value="1"/>
</dbReference>
<accession>A0A6D2J509</accession>
<proteinExistence type="inferred from homology"/>
<dbReference type="InterPro" id="IPR002182">
    <property type="entry name" value="NB-ARC"/>
</dbReference>
<dbReference type="GO" id="GO:0006952">
    <property type="term" value="P:defense response"/>
    <property type="evidence" value="ECO:0007669"/>
    <property type="project" value="UniProtKB-KW"/>
</dbReference>
<keyword evidence="3" id="KW-0611">Plant defense</keyword>
<feature type="domain" description="NB-ARC" evidence="5">
    <location>
        <begin position="1"/>
        <end position="54"/>
    </location>
</feature>
<dbReference type="SUPFAM" id="SSF52058">
    <property type="entry name" value="L domain-like"/>
    <property type="match status" value="1"/>
</dbReference>
<gene>
    <name evidence="6" type="ORF">MERR_LOCUS21440</name>
</gene>
<keyword evidence="2" id="KW-0547">Nucleotide-binding</keyword>
<dbReference type="PANTHER" id="PTHR33463:SF210">
    <property type="entry name" value="NB-ARC DOMAIN-CONTAINING PROTEIN"/>
    <property type="match status" value="1"/>
</dbReference>
<dbReference type="Gene3D" id="1.10.8.430">
    <property type="entry name" value="Helical domain of apoptotic protease-activating factors"/>
    <property type="match status" value="1"/>
</dbReference>
<protein>
    <recommendedName>
        <fullName evidence="5">NB-ARC domain-containing protein</fullName>
    </recommendedName>
</protein>
<dbReference type="Proteomes" id="UP000467841">
    <property type="component" value="Unassembled WGS sequence"/>
</dbReference>
<reference evidence="6" key="1">
    <citation type="submission" date="2020-01" db="EMBL/GenBank/DDBJ databases">
        <authorList>
            <person name="Mishra B."/>
        </authorList>
    </citation>
    <scope>NUCLEOTIDE SEQUENCE [LARGE SCALE GENOMIC DNA]</scope>
</reference>
<dbReference type="InterPro" id="IPR032675">
    <property type="entry name" value="LRR_dom_sf"/>
</dbReference>
<dbReference type="GO" id="GO:0005524">
    <property type="term" value="F:ATP binding"/>
    <property type="evidence" value="ECO:0007669"/>
    <property type="project" value="UniProtKB-KW"/>
</dbReference>
<dbReference type="InterPro" id="IPR050905">
    <property type="entry name" value="Plant_NBS-LRR"/>
</dbReference>
<dbReference type="InterPro" id="IPR001611">
    <property type="entry name" value="Leu-rich_rpt"/>
</dbReference>
<dbReference type="AlphaFoldDB" id="A0A6D2J509"/>
<dbReference type="Pfam" id="PF00931">
    <property type="entry name" value="NB-ARC"/>
    <property type="match status" value="1"/>
</dbReference>
<evidence type="ECO:0000259" key="5">
    <source>
        <dbReference type="Pfam" id="PF00931"/>
    </source>
</evidence>